<keyword evidence="11" id="KW-0325">Glycoprotein</keyword>
<keyword evidence="14" id="KW-1185">Reference proteome</keyword>
<protein>
    <recommendedName>
        <fullName evidence="15">Leucine-rich repeat-containing N-terminal plant-type domain-containing protein</fullName>
    </recommendedName>
</protein>
<dbReference type="InterPro" id="IPR032675">
    <property type="entry name" value="LRR_dom_sf"/>
</dbReference>
<evidence type="ECO:0000256" key="12">
    <source>
        <dbReference type="ARBA" id="ARBA00037847"/>
    </source>
</evidence>
<dbReference type="STRING" id="77586.A0A0D9V001"/>
<comment type="subcellular location">
    <subcellularLocation>
        <location evidence="1">Cell membrane</location>
    </subcellularLocation>
    <subcellularLocation>
        <location evidence="12">Endomembrane system</location>
        <topology evidence="12">Single-pass membrane protein</topology>
    </subcellularLocation>
    <subcellularLocation>
        <location evidence="2">Membrane</location>
        <topology evidence="2">Single-pass type I membrane protein</topology>
    </subcellularLocation>
</comment>
<evidence type="ECO:0000313" key="13">
    <source>
        <dbReference type="EnsemblPlants" id="LPERR01G11390.1"/>
    </source>
</evidence>
<keyword evidence="8" id="KW-1133">Transmembrane helix</keyword>
<organism evidence="13 14">
    <name type="scientific">Leersia perrieri</name>
    <dbReference type="NCBI Taxonomy" id="77586"/>
    <lineage>
        <taxon>Eukaryota</taxon>
        <taxon>Viridiplantae</taxon>
        <taxon>Streptophyta</taxon>
        <taxon>Embryophyta</taxon>
        <taxon>Tracheophyta</taxon>
        <taxon>Spermatophyta</taxon>
        <taxon>Magnoliopsida</taxon>
        <taxon>Liliopsida</taxon>
        <taxon>Poales</taxon>
        <taxon>Poaceae</taxon>
        <taxon>BOP clade</taxon>
        <taxon>Oryzoideae</taxon>
        <taxon>Oryzeae</taxon>
        <taxon>Oryzinae</taxon>
        <taxon>Leersia</taxon>
    </lineage>
</organism>
<dbReference type="Gene3D" id="3.80.10.10">
    <property type="entry name" value="Ribonuclease Inhibitor"/>
    <property type="match status" value="2"/>
</dbReference>
<evidence type="ECO:0000313" key="14">
    <source>
        <dbReference type="Proteomes" id="UP000032180"/>
    </source>
</evidence>
<name>A0A0D9V001_9ORYZ</name>
<keyword evidence="5" id="KW-0433">Leucine-rich repeat</keyword>
<dbReference type="Proteomes" id="UP000032180">
    <property type="component" value="Chromosome 1"/>
</dbReference>
<evidence type="ECO:0000256" key="1">
    <source>
        <dbReference type="ARBA" id="ARBA00004236"/>
    </source>
</evidence>
<reference evidence="13 14" key="1">
    <citation type="submission" date="2012-08" db="EMBL/GenBank/DDBJ databases">
        <title>Oryza genome evolution.</title>
        <authorList>
            <person name="Wing R.A."/>
        </authorList>
    </citation>
    <scope>NUCLEOTIDE SEQUENCE</scope>
</reference>
<evidence type="ECO:0008006" key="15">
    <source>
        <dbReference type="Google" id="ProtNLM"/>
    </source>
</evidence>
<keyword evidence="6" id="KW-0812">Transmembrane</keyword>
<keyword evidence="7" id="KW-0677">Repeat</keyword>
<reference evidence="13" key="3">
    <citation type="submission" date="2015-04" db="UniProtKB">
        <authorList>
            <consortium name="EnsemblPlants"/>
        </authorList>
    </citation>
    <scope>IDENTIFICATION</scope>
</reference>
<evidence type="ECO:0000256" key="2">
    <source>
        <dbReference type="ARBA" id="ARBA00004479"/>
    </source>
</evidence>
<accession>A0A0D9V001</accession>
<keyword evidence="4" id="KW-1003">Cell membrane</keyword>
<reference evidence="14" key="2">
    <citation type="submission" date="2013-12" db="EMBL/GenBank/DDBJ databases">
        <authorList>
            <person name="Yu Y."/>
            <person name="Lee S."/>
            <person name="de Baynast K."/>
            <person name="Wissotski M."/>
            <person name="Liu L."/>
            <person name="Talag J."/>
            <person name="Goicoechea J."/>
            <person name="Angelova A."/>
            <person name="Jetty R."/>
            <person name="Kudrna D."/>
            <person name="Golser W."/>
            <person name="Rivera L."/>
            <person name="Zhang J."/>
            <person name="Wing R."/>
        </authorList>
    </citation>
    <scope>NUCLEOTIDE SEQUENCE</scope>
</reference>
<comment type="similarity">
    <text evidence="3">Belongs to the RLP family.</text>
</comment>
<dbReference type="PROSITE" id="PS51450">
    <property type="entry name" value="LRR"/>
    <property type="match status" value="1"/>
</dbReference>
<dbReference type="PANTHER" id="PTHR27004:SF203">
    <property type="entry name" value="LEUCINE-RICH REPEAT-CONTAINING N-TERMINAL PLANT-TYPE DOMAIN-CONTAINING PROTEIN"/>
    <property type="match status" value="1"/>
</dbReference>
<evidence type="ECO:0000256" key="5">
    <source>
        <dbReference type="ARBA" id="ARBA00022614"/>
    </source>
</evidence>
<dbReference type="PANTHER" id="PTHR27004">
    <property type="entry name" value="RECEPTOR-LIKE PROTEIN 12 ISOFORM X1"/>
    <property type="match status" value="1"/>
</dbReference>
<evidence type="ECO:0000256" key="11">
    <source>
        <dbReference type="ARBA" id="ARBA00023180"/>
    </source>
</evidence>
<dbReference type="InterPro" id="IPR001611">
    <property type="entry name" value="Leu-rich_rpt"/>
</dbReference>
<dbReference type="EnsemblPlants" id="LPERR01G11390.1">
    <property type="protein sequence ID" value="LPERR01G11390.1"/>
    <property type="gene ID" value="LPERR01G11390"/>
</dbReference>
<evidence type="ECO:0000256" key="4">
    <source>
        <dbReference type="ARBA" id="ARBA00022475"/>
    </source>
</evidence>
<evidence type="ECO:0000256" key="3">
    <source>
        <dbReference type="ARBA" id="ARBA00009592"/>
    </source>
</evidence>
<keyword evidence="10" id="KW-0675">Receptor</keyword>
<evidence type="ECO:0000256" key="6">
    <source>
        <dbReference type="ARBA" id="ARBA00022692"/>
    </source>
</evidence>
<dbReference type="AlphaFoldDB" id="A0A0D9V001"/>
<evidence type="ECO:0000256" key="8">
    <source>
        <dbReference type="ARBA" id="ARBA00022989"/>
    </source>
</evidence>
<dbReference type="Gramene" id="LPERR01G11390.1">
    <property type="protein sequence ID" value="LPERR01G11390.1"/>
    <property type="gene ID" value="LPERR01G11390"/>
</dbReference>
<dbReference type="Pfam" id="PF00560">
    <property type="entry name" value="LRR_1"/>
    <property type="match status" value="2"/>
</dbReference>
<evidence type="ECO:0000256" key="9">
    <source>
        <dbReference type="ARBA" id="ARBA00023136"/>
    </source>
</evidence>
<proteinExistence type="inferred from homology"/>
<sequence>MSKLSNLIVLSVASNRIAGSIRVSIKLLNNLHVLDLSDNELTSHIPAELGELTLNSLNMSYNHLISEVPLLLQRVEYNKSFLGNHLCAKARSDMTLPTFVDDHTELSKHDLSSNGFLPTDITGEVPVAWVSLKELTMFDMSCNNLTGTILASV</sequence>
<dbReference type="SUPFAM" id="SSF52058">
    <property type="entry name" value="L domain-like"/>
    <property type="match status" value="1"/>
</dbReference>
<dbReference type="HOGENOM" id="CLU_1715882_0_0_1"/>
<evidence type="ECO:0000256" key="7">
    <source>
        <dbReference type="ARBA" id="ARBA00022737"/>
    </source>
</evidence>
<dbReference type="GO" id="GO:0005886">
    <property type="term" value="C:plasma membrane"/>
    <property type="evidence" value="ECO:0007669"/>
    <property type="project" value="UniProtKB-SubCell"/>
</dbReference>
<evidence type="ECO:0000256" key="10">
    <source>
        <dbReference type="ARBA" id="ARBA00023170"/>
    </source>
</evidence>
<keyword evidence="9" id="KW-0472">Membrane</keyword>